<protein>
    <submittedName>
        <fullName evidence="4">XdhC/CoxI family protein</fullName>
    </submittedName>
</protein>
<dbReference type="RefSeq" id="WP_120330737.1">
    <property type="nucleotide sequence ID" value="NZ_RAQQ01000019.1"/>
</dbReference>
<dbReference type="AlphaFoldDB" id="A0A420EVS7"/>
<dbReference type="OrthoDB" id="9815497at2"/>
<evidence type="ECO:0000256" key="1">
    <source>
        <dbReference type="SAM" id="MobiDB-lite"/>
    </source>
</evidence>
<dbReference type="InterPro" id="IPR027051">
    <property type="entry name" value="XdhC_Rossmann_dom"/>
</dbReference>
<feature type="domain" description="XdhC- CoxI" evidence="2">
    <location>
        <begin position="117"/>
        <end position="177"/>
    </location>
</feature>
<evidence type="ECO:0000259" key="2">
    <source>
        <dbReference type="Pfam" id="PF02625"/>
    </source>
</evidence>
<name>A0A420EVS7_9ACTN</name>
<dbReference type="PANTHER" id="PTHR30388:SF4">
    <property type="entry name" value="MOLYBDENUM COFACTOR INSERTION CHAPERONE PAOD"/>
    <property type="match status" value="1"/>
</dbReference>
<reference evidence="4 5" key="1">
    <citation type="journal article" date="2018" name="Int. J. Syst. Evol. Microbiol.">
        <title>Micromonospora globbae sp. nov., an endophytic actinomycete isolated from roots of Globba winitii C. H. Wright.</title>
        <authorList>
            <person name="Kuncharoen N."/>
            <person name="Pittayakhajonwut P."/>
            <person name="Tanasupawat S."/>
        </authorList>
    </citation>
    <scope>NUCLEOTIDE SEQUENCE [LARGE SCALE GENOMIC DNA]</scope>
    <source>
        <strain evidence="4 5">WPS1-2</strain>
    </source>
</reference>
<dbReference type="Pfam" id="PF02625">
    <property type="entry name" value="XdhC_CoxI"/>
    <property type="match status" value="2"/>
</dbReference>
<dbReference type="Gene3D" id="3.40.50.720">
    <property type="entry name" value="NAD(P)-binding Rossmann-like Domain"/>
    <property type="match status" value="1"/>
</dbReference>
<dbReference type="Pfam" id="PF13478">
    <property type="entry name" value="XdhC_C"/>
    <property type="match status" value="1"/>
</dbReference>
<accession>A0A420EVS7</accession>
<evidence type="ECO:0000313" key="5">
    <source>
        <dbReference type="Proteomes" id="UP000285744"/>
    </source>
</evidence>
<dbReference type="EMBL" id="RAQQ01000019">
    <property type="protein sequence ID" value="RKF24834.1"/>
    <property type="molecule type" value="Genomic_DNA"/>
</dbReference>
<dbReference type="PANTHER" id="PTHR30388">
    <property type="entry name" value="ALDEHYDE OXIDOREDUCTASE MOLYBDENUM COFACTOR ASSEMBLY PROTEIN"/>
    <property type="match status" value="1"/>
</dbReference>
<organism evidence="4 5">
    <name type="scientific">Micromonospora globbae</name>
    <dbReference type="NCBI Taxonomy" id="1894969"/>
    <lineage>
        <taxon>Bacteria</taxon>
        <taxon>Bacillati</taxon>
        <taxon>Actinomycetota</taxon>
        <taxon>Actinomycetes</taxon>
        <taxon>Micromonosporales</taxon>
        <taxon>Micromonosporaceae</taxon>
        <taxon>Micromonospora</taxon>
    </lineage>
</organism>
<feature type="domain" description="XdhC Rossmann" evidence="3">
    <location>
        <begin position="198"/>
        <end position="344"/>
    </location>
</feature>
<evidence type="ECO:0000259" key="3">
    <source>
        <dbReference type="Pfam" id="PF13478"/>
    </source>
</evidence>
<feature type="domain" description="XdhC- CoxI" evidence="2">
    <location>
        <begin position="11"/>
        <end position="78"/>
    </location>
</feature>
<dbReference type="InterPro" id="IPR003777">
    <property type="entry name" value="XdhC_CoxI"/>
</dbReference>
<dbReference type="Proteomes" id="UP000285744">
    <property type="component" value="Unassembled WGS sequence"/>
</dbReference>
<sequence>MRDHLVDLLTWWQAGAPVAVATVTGTRGSSPRPVGTAMLVGPGGTVVGSVSGGCVEAAVYAEAEEVLATGLPRALRYGAGTETATGVGLTCGGAIDVFVERIDRDTFPRLPEVVAAVHAGEAVAVSTCVAGPAAWLGRRVLVGPWGRHGSLGPAWLDEAVARDARELLAEARTEVRHHTVDGAEIAVLVAAYPPPPRMIVFGATDHAAAVARVGALLGYRVTVCDARPAFATRRRFPDAHEVVVDWPHRYLAAEARAGRVDGRTVLLAMTHDPKFELPLLRVALPLPVAYLGALGSRRAHADRVAQLRAAGVGEQALARLAAPAGLDLGAATPAETAVSIAAEVIAVRNGRPGGRLTDRTGRIHPPRPSSSLDGPSDEDADRVDVCRSTAMAPGAS</sequence>
<feature type="region of interest" description="Disordered" evidence="1">
    <location>
        <begin position="351"/>
        <end position="381"/>
    </location>
</feature>
<dbReference type="InterPro" id="IPR052698">
    <property type="entry name" value="MoCofactor_Util/Proc"/>
</dbReference>
<comment type="caution">
    <text evidence="4">The sequence shown here is derived from an EMBL/GenBank/DDBJ whole genome shotgun (WGS) entry which is preliminary data.</text>
</comment>
<gene>
    <name evidence="4" type="ORF">D7I43_23560</name>
</gene>
<proteinExistence type="predicted"/>
<evidence type="ECO:0000313" key="4">
    <source>
        <dbReference type="EMBL" id="RKF24834.1"/>
    </source>
</evidence>